<gene>
    <name evidence="4" type="ORF">IV417_07005</name>
</gene>
<dbReference type="InterPro" id="IPR050595">
    <property type="entry name" value="Bact_response_regulator"/>
</dbReference>
<feature type="domain" description="Response regulatory" evidence="3">
    <location>
        <begin position="2"/>
        <end position="121"/>
    </location>
</feature>
<comment type="caution">
    <text evidence="4">The sequence shown here is derived from an EMBL/GenBank/DDBJ whole genome shotgun (WGS) entry which is preliminary data.</text>
</comment>
<dbReference type="Gene3D" id="3.40.50.2300">
    <property type="match status" value="1"/>
</dbReference>
<dbReference type="Pfam" id="PF00072">
    <property type="entry name" value="Response_reg"/>
    <property type="match status" value="1"/>
</dbReference>
<feature type="modified residue" description="4-aspartylphosphate" evidence="2">
    <location>
        <position position="54"/>
    </location>
</feature>
<accession>A0AAP2CNJ2</accession>
<name>A0AAP2CNJ2_9RHOB</name>
<dbReference type="SMART" id="SM00448">
    <property type="entry name" value="REC"/>
    <property type="match status" value="1"/>
</dbReference>
<dbReference type="PROSITE" id="PS50110">
    <property type="entry name" value="RESPONSE_REGULATORY"/>
    <property type="match status" value="1"/>
</dbReference>
<dbReference type="SUPFAM" id="SSF52172">
    <property type="entry name" value="CheY-like"/>
    <property type="match status" value="1"/>
</dbReference>
<evidence type="ECO:0000313" key="5">
    <source>
        <dbReference type="Proteomes" id="UP001315686"/>
    </source>
</evidence>
<dbReference type="RefSeq" id="WP_327793303.1">
    <property type="nucleotide sequence ID" value="NZ_JADQAZ010000001.1"/>
</dbReference>
<dbReference type="GO" id="GO:0000160">
    <property type="term" value="P:phosphorelay signal transduction system"/>
    <property type="evidence" value="ECO:0007669"/>
    <property type="project" value="InterPro"/>
</dbReference>
<dbReference type="InterPro" id="IPR011006">
    <property type="entry name" value="CheY-like_superfamily"/>
</dbReference>
<dbReference type="PANTHER" id="PTHR44591">
    <property type="entry name" value="STRESS RESPONSE REGULATOR PROTEIN 1"/>
    <property type="match status" value="1"/>
</dbReference>
<keyword evidence="1 2" id="KW-0597">Phosphoprotein</keyword>
<dbReference type="PANTHER" id="PTHR44591:SF3">
    <property type="entry name" value="RESPONSE REGULATORY DOMAIN-CONTAINING PROTEIN"/>
    <property type="match status" value="1"/>
</dbReference>
<dbReference type="AlphaFoldDB" id="A0AAP2CNJ2"/>
<proteinExistence type="predicted"/>
<protein>
    <submittedName>
        <fullName evidence="4">Response regulator</fullName>
    </submittedName>
</protein>
<evidence type="ECO:0000256" key="1">
    <source>
        <dbReference type="ARBA" id="ARBA00022553"/>
    </source>
</evidence>
<evidence type="ECO:0000259" key="3">
    <source>
        <dbReference type="PROSITE" id="PS50110"/>
    </source>
</evidence>
<organism evidence="4 5">
    <name type="scientific">Harenicola maris</name>
    <dbReference type="NCBI Taxonomy" id="2841044"/>
    <lineage>
        <taxon>Bacteria</taxon>
        <taxon>Pseudomonadati</taxon>
        <taxon>Pseudomonadota</taxon>
        <taxon>Alphaproteobacteria</taxon>
        <taxon>Rhodobacterales</taxon>
        <taxon>Paracoccaceae</taxon>
        <taxon>Harenicola</taxon>
    </lineage>
</organism>
<dbReference type="InterPro" id="IPR001789">
    <property type="entry name" value="Sig_transdc_resp-reg_receiver"/>
</dbReference>
<evidence type="ECO:0000256" key="2">
    <source>
        <dbReference type="PROSITE-ProRule" id="PRU00169"/>
    </source>
</evidence>
<reference evidence="4 5" key="1">
    <citation type="journal article" date="2021" name="Arch. Microbiol.">
        <title>Harenicola maris gen. nov., sp. nov. isolated from the Sea of Japan shallow sediments.</title>
        <authorList>
            <person name="Romanenko L.A."/>
            <person name="Kurilenko V.V."/>
            <person name="Chernysheva N.Y."/>
            <person name="Tekutyeva L.A."/>
            <person name="Velansky P.V."/>
            <person name="Svetashev V.I."/>
            <person name="Isaeva M.P."/>
        </authorList>
    </citation>
    <scope>NUCLEOTIDE SEQUENCE [LARGE SCALE GENOMIC DNA]</scope>
    <source>
        <strain evidence="4 5">KMM 3653</strain>
    </source>
</reference>
<keyword evidence="5" id="KW-1185">Reference proteome</keyword>
<dbReference type="EMBL" id="JADQAZ010000001">
    <property type="protein sequence ID" value="MBT0957128.1"/>
    <property type="molecule type" value="Genomic_DNA"/>
</dbReference>
<evidence type="ECO:0000313" key="4">
    <source>
        <dbReference type="EMBL" id="MBT0957128.1"/>
    </source>
</evidence>
<dbReference type="Proteomes" id="UP001315686">
    <property type="component" value="Unassembled WGS sequence"/>
</dbReference>
<sequence length="329" mass="36234">MKLLAVDDDPILLSILEQMISESGDHTITTTQNPLEAIKLARSANKPFDCFLLDIEMPEMDGIELCAELRKLGKYRKTPILMITAMSEKHHIDAAFNAGATDYINKPLEQSELRARLSLVSRAVNEGRNKASKIFAVNALKNGAGAGQDAKTPLHEPFDIEDVTGVIEVNAFENYLRRLSRSALFGSTVFAFSIQRISELHAELSTFDFKALMADVSEAISDCLSSHQYLMTYAGGGTFICVTEGGWIPKPQDFTEDVHHALRKMDLFSGKGERLIIRLAAGDMVRLSWRPGDGAISAIGEAHISAERRAAHLANDLLDPGLWYAERTA</sequence>